<evidence type="ECO:0000313" key="1">
    <source>
        <dbReference type="EMBL" id="OBZ76395.1"/>
    </source>
</evidence>
<reference evidence="1 2" key="1">
    <citation type="submission" date="2016-03" db="EMBL/GenBank/DDBJ databases">
        <title>Whole genome sequencing of Grifola frondosa 9006-11.</title>
        <authorList>
            <person name="Min B."/>
            <person name="Park H."/>
            <person name="Kim J.-G."/>
            <person name="Cho H."/>
            <person name="Oh Y.-L."/>
            <person name="Kong W.-S."/>
            <person name="Choi I.-G."/>
        </authorList>
    </citation>
    <scope>NUCLEOTIDE SEQUENCE [LARGE SCALE GENOMIC DNA]</scope>
    <source>
        <strain evidence="1 2">9006-11</strain>
    </source>
</reference>
<proteinExistence type="predicted"/>
<evidence type="ECO:0000313" key="2">
    <source>
        <dbReference type="Proteomes" id="UP000092993"/>
    </source>
</evidence>
<protein>
    <submittedName>
        <fullName evidence="1">Uncharacterized protein</fullName>
    </submittedName>
</protein>
<keyword evidence="2" id="KW-1185">Reference proteome</keyword>
<sequence>MFRLTANASRRVSCRQFSSTRGTFNSQSPTVREFKVFLDHETLYVDQGLAEALGWKPDQGVEGVQLTLSGWAPHYFAIARTGSDSDLLARGTVESSRNPKVQQVLEFTGAVVDIRFMRIAHLVTAV</sequence>
<gene>
    <name evidence="1" type="ORF">A0H81_03787</name>
</gene>
<name>A0A1C7MHK3_GRIFR</name>
<organism evidence="1 2">
    <name type="scientific">Grifola frondosa</name>
    <name type="common">Maitake</name>
    <name type="synonym">Polyporus frondosus</name>
    <dbReference type="NCBI Taxonomy" id="5627"/>
    <lineage>
        <taxon>Eukaryota</taxon>
        <taxon>Fungi</taxon>
        <taxon>Dikarya</taxon>
        <taxon>Basidiomycota</taxon>
        <taxon>Agaricomycotina</taxon>
        <taxon>Agaricomycetes</taxon>
        <taxon>Polyporales</taxon>
        <taxon>Grifolaceae</taxon>
        <taxon>Grifola</taxon>
    </lineage>
</organism>
<dbReference type="EMBL" id="LUGG01000003">
    <property type="protein sequence ID" value="OBZ76395.1"/>
    <property type="molecule type" value="Genomic_DNA"/>
</dbReference>
<dbReference type="OrthoDB" id="3236701at2759"/>
<accession>A0A1C7MHK3</accession>
<dbReference type="Proteomes" id="UP000092993">
    <property type="component" value="Unassembled WGS sequence"/>
</dbReference>
<comment type="caution">
    <text evidence="1">The sequence shown here is derived from an EMBL/GenBank/DDBJ whole genome shotgun (WGS) entry which is preliminary data.</text>
</comment>
<dbReference type="AlphaFoldDB" id="A0A1C7MHK3"/>